<dbReference type="Proteomes" id="UP000177950">
    <property type="component" value="Unassembled WGS sequence"/>
</dbReference>
<sequence length="108" mass="12173">MSQSEYQIVFTTCPDPAVAEQIARTLVAEGLAACVNILPAMHSIYTWKGKMESTTEHLLLIKSQAHRYPAIQDRLRALHPYELPEIIAVPITHGLPDYLAWLNHPDKI</sequence>
<evidence type="ECO:0000313" key="3">
    <source>
        <dbReference type="Proteomes" id="UP000177950"/>
    </source>
</evidence>
<dbReference type="InterPro" id="IPR004323">
    <property type="entry name" value="Ion_tolerance_CutA"/>
</dbReference>
<dbReference type="EMBL" id="MFSV01000198">
    <property type="protein sequence ID" value="OGI55992.1"/>
    <property type="molecule type" value="Genomic_DNA"/>
</dbReference>
<dbReference type="PANTHER" id="PTHR23419:SF8">
    <property type="entry name" value="FI09726P"/>
    <property type="match status" value="1"/>
</dbReference>
<dbReference type="Gene3D" id="3.30.70.120">
    <property type="match status" value="1"/>
</dbReference>
<evidence type="ECO:0000256" key="1">
    <source>
        <dbReference type="ARBA" id="ARBA00010169"/>
    </source>
</evidence>
<evidence type="ECO:0008006" key="4">
    <source>
        <dbReference type="Google" id="ProtNLM"/>
    </source>
</evidence>
<dbReference type="SUPFAM" id="SSF54913">
    <property type="entry name" value="GlnB-like"/>
    <property type="match status" value="1"/>
</dbReference>
<dbReference type="PANTHER" id="PTHR23419">
    <property type="entry name" value="DIVALENT CATION TOLERANCE CUTA-RELATED"/>
    <property type="match status" value="1"/>
</dbReference>
<organism evidence="2 3">
    <name type="scientific">Candidatus Muproteobacteria bacterium RBG_19FT_COMBO_61_10</name>
    <dbReference type="NCBI Taxonomy" id="1817761"/>
    <lineage>
        <taxon>Bacteria</taxon>
        <taxon>Pseudomonadati</taxon>
        <taxon>Pseudomonadota</taxon>
        <taxon>Candidatus Muproteobacteria</taxon>
    </lineage>
</organism>
<name>A0A1F6UFC0_9PROT</name>
<comment type="similarity">
    <text evidence="1">Belongs to the CutA family.</text>
</comment>
<gene>
    <name evidence="2" type="ORF">A2V58_06825</name>
</gene>
<dbReference type="Pfam" id="PF03091">
    <property type="entry name" value="CutA1"/>
    <property type="match status" value="1"/>
</dbReference>
<comment type="caution">
    <text evidence="2">The sequence shown here is derived from an EMBL/GenBank/DDBJ whole genome shotgun (WGS) entry which is preliminary data.</text>
</comment>
<evidence type="ECO:0000313" key="2">
    <source>
        <dbReference type="EMBL" id="OGI55992.1"/>
    </source>
</evidence>
<accession>A0A1F6UFC0</accession>
<dbReference type="GO" id="GO:0010038">
    <property type="term" value="P:response to metal ion"/>
    <property type="evidence" value="ECO:0007669"/>
    <property type="project" value="InterPro"/>
</dbReference>
<proteinExistence type="inferred from homology"/>
<dbReference type="AlphaFoldDB" id="A0A1F6UFC0"/>
<dbReference type="InterPro" id="IPR011322">
    <property type="entry name" value="N-reg_PII-like_a/b"/>
</dbReference>
<dbReference type="InterPro" id="IPR015867">
    <property type="entry name" value="N-reg_PII/ATP_PRibTrfase_C"/>
</dbReference>
<dbReference type="GO" id="GO:0005507">
    <property type="term" value="F:copper ion binding"/>
    <property type="evidence" value="ECO:0007669"/>
    <property type="project" value="TreeGrafter"/>
</dbReference>
<protein>
    <recommendedName>
        <fullName evidence="4">Cation tolerance protein CutA</fullName>
    </recommendedName>
</protein>
<reference evidence="2 3" key="1">
    <citation type="journal article" date="2016" name="Nat. Commun.">
        <title>Thousands of microbial genomes shed light on interconnected biogeochemical processes in an aquifer system.</title>
        <authorList>
            <person name="Anantharaman K."/>
            <person name="Brown C.T."/>
            <person name="Hug L.A."/>
            <person name="Sharon I."/>
            <person name="Castelle C.J."/>
            <person name="Probst A.J."/>
            <person name="Thomas B.C."/>
            <person name="Singh A."/>
            <person name="Wilkins M.J."/>
            <person name="Karaoz U."/>
            <person name="Brodie E.L."/>
            <person name="Williams K.H."/>
            <person name="Hubbard S.S."/>
            <person name="Banfield J.F."/>
        </authorList>
    </citation>
    <scope>NUCLEOTIDE SEQUENCE [LARGE SCALE GENOMIC DNA]</scope>
</reference>